<evidence type="ECO:0000313" key="14">
    <source>
        <dbReference type="EMBL" id="GLI65023.1"/>
    </source>
</evidence>
<keyword evidence="6" id="KW-0746">Sphingolipid metabolism</keyword>
<dbReference type="PANTHER" id="PTHR43550:SF3">
    <property type="entry name" value="3-KETODIHYDROSPHINGOSINE REDUCTASE"/>
    <property type="match status" value="1"/>
</dbReference>
<evidence type="ECO:0000256" key="5">
    <source>
        <dbReference type="ARBA" id="ARBA00022857"/>
    </source>
</evidence>
<evidence type="ECO:0000256" key="1">
    <source>
        <dbReference type="ARBA" id="ARBA00004240"/>
    </source>
</evidence>
<dbReference type="PRINTS" id="PR00080">
    <property type="entry name" value="SDRFAMILY"/>
</dbReference>
<feature type="domain" description="Ketoreductase" evidence="13">
    <location>
        <begin position="11"/>
        <end position="198"/>
    </location>
</feature>
<gene>
    <name evidence="14" type="ORF">VaNZ11_008393</name>
</gene>
<evidence type="ECO:0000256" key="3">
    <source>
        <dbReference type="ARBA" id="ARBA00004991"/>
    </source>
</evidence>
<comment type="similarity">
    <text evidence="10">Belongs to the short-chain dehydrogenases/reductases (SDR) family.</text>
</comment>
<dbReference type="Gene3D" id="3.40.50.720">
    <property type="entry name" value="NAD(P)-binding Rossmann-like Domain"/>
    <property type="match status" value="1"/>
</dbReference>
<protein>
    <recommendedName>
        <fullName evidence="9">3-dehydrosphinganine reductase</fullName>
        <ecNumber evidence="9">1.1.1.102</ecNumber>
    </recommendedName>
</protein>
<dbReference type="Proteomes" id="UP001165090">
    <property type="component" value="Unassembled WGS sequence"/>
</dbReference>
<evidence type="ECO:0000256" key="10">
    <source>
        <dbReference type="RuleBase" id="RU000363"/>
    </source>
</evidence>
<dbReference type="Pfam" id="PF00106">
    <property type="entry name" value="adh_short"/>
    <property type="match status" value="1"/>
</dbReference>
<comment type="pathway">
    <text evidence="3">Sphingolipid metabolism.</text>
</comment>
<keyword evidence="5" id="KW-0521">NADP</keyword>
<dbReference type="EMBL" id="BSDZ01000021">
    <property type="protein sequence ID" value="GLI65023.1"/>
    <property type="molecule type" value="Genomic_DNA"/>
</dbReference>
<dbReference type="CDD" id="cd08939">
    <property type="entry name" value="KDSR-like_SDR_c"/>
    <property type="match status" value="1"/>
</dbReference>
<evidence type="ECO:0000256" key="2">
    <source>
        <dbReference type="ARBA" id="ARBA00004760"/>
    </source>
</evidence>
<dbReference type="InterPro" id="IPR057326">
    <property type="entry name" value="KR_dom"/>
</dbReference>
<evidence type="ECO:0000259" key="13">
    <source>
        <dbReference type="SMART" id="SM00822"/>
    </source>
</evidence>
<keyword evidence="8" id="KW-0443">Lipid metabolism</keyword>
<comment type="pathway">
    <text evidence="2">Lipid metabolism; sphingolipid metabolism.</text>
</comment>
<evidence type="ECO:0000256" key="9">
    <source>
        <dbReference type="ARBA" id="ARBA00026112"/>
    </source>
</evidence>
<dbReference type="InterPro" id="IPR045022">
    <property type="entry name" value="KDSR-like"/>
</dbReference>
<evidence type="ECO:0000256" key="11">
    <source>
        <dbReference type="SAM" id="MobiDB-lite"/>
    </source>
</evidence>
<evidence type="ECO:0000256" key="4">
    <source>
        <dbReference type="ARBA" id="ARBA00022824"/>
    </source>
</evidence>
<feature type="compositionally biased region" description="Basic and acidic residues" evidence="11">
    <location>
        <begin position="205"/>
        <end position="214"/>
    </location>
</feature>
<dbReference type="PRINTS" id="PR00081">
    <property type="entry name" value="GDHRDH"/>
</dbReference>
<proteinExistence type="inferred from homology"/>
<keyword evidence="4" id="KW-0256">Endoplasmic reticulum</keyword>
<keyword evidence="12" id="KW-1133">Transmembrane helix</keyword>
<dbReference type="SMART" id="SM00822">
    <property type="entry name" value="PKS_KR"/>
    <property type="match status" value="1"/>
</dbReference>
<accession>A0ABQ5S6F9</accession>
<organism evidence="14 15">
    <name type="scientific">Volvox africanus</name>
    <dbReference type="NCBI Taxonomy" id="51714"/>
    <lineage>
        <taxon>Eukaryota</taxon>
        <taxon>Viridiplantae</taxon>
        <taxon>Chlorophyta</taxon>
        <taxon>core chlorophytes</taxon>
        <taxon>Chlorophyceae</taxon>
        <taxon>CS clade</taxon>
        <taxon>Chlamydomonadales</taxon>
        <taxon>Volvocaceae</taxon>
        <taxon>Volvox</taxon>
    </lineage>
</organism>
<feature type="region of interest" description="Disordered" evidence="11">
    <location>
        <begin position="195"/>
        <end position="214"/>
    </location>
</feature>
<keyword evidence="12" id="KW-0472">Membrane</keyword>
<evidence type="ECO:0000256" key="6">
    <source>
        <dbReference type="ARBA" id="ARBA00022919"/>
    </source>
</evidence>
<dbReference type="EC" id="1.1.1.102" evidence="9"/>
<keyword evidence="7" id="KW-0560">Oxidoreductase</keyword>
<evidence type="ECO:0000256" key="12">
    <source>
        <dbReference type="SAM" id="Phobius"/>
    </source>
</evidence>
<feature type="transmembrane region" description="Helical" evidence="12">
    <location>
        <begin position="266"/>
        <end position="288"/>
    </location>
</feature>
<comment type="subcellular location">
    <subcellularLocation>
        <location evidence="1">Endoplasmic reticulum</location>
    </subcellularLocation>
</comment>
<evidence type="ECO:0000256" key="8">
    <source>
        <dbReference type="ARBA" id="ARBA00023098"/>
    </source>
</evidence>
<dbReference type="InterPro" id="IPR002347">
    <property type="entry name" value="SDR_fam"/>
</dbReference>
<name>A0ABQ5S6F9_9CHLO</name>
<dbReference type="InterPro" id="IPR036291">
    <property type="entry name" value="NAD(P)-bd_dom_sf"/>
</dbReference>
<reference evidence="14 15" key="1">
    <citation type="journal article" date="2023" name="IScience">
        <title>Expanded male sex-determining region conserved during the evolution of homothallism in the green alga Volvox.</title>
        <authorList>
            <person name="Yamamoto K."/>
            <person name="Matsuzaki R."/>
            <person name="Mahakham W."/>
            <person name="Heman W."/>
            <person name="Sekimoto H."/>
            <person name="Kawachi M."/>
            <person name="Minakuchi Y."/>
            <person name="Toyoda A."/>
            <person name="Nozaki H."/>
        </authorList>
    </citation>
    <scope>NUCLEOTIDE SEQUENCE [LARGE SCALE GENOMIC DNA]</scope>
    <source>
        <strain evidence="14 15">NIES-4468</strain>
    </source>
</reference>
<evidence type="ECO:0000313" key="15">
    <source>
        <dbReference type="Proteomes" id="UP001165090"/>
    </source>
</evidence>
<keyword evidence="15" id="KW-1185">Reference proteome</keyword>
<keyword evidence="12" id="KW-0812">Transmembrane</keyword>
<evidence type="ECO:0000256" key="7">
    <source>
        <dbReference type="ARBA" id="ARBA00023002"/>
    </source>
</evidence>
<dbReference type="PANTHER" id="PTHR43550">
    <property type="entry name" value="3-KETODIHYDROSPHINGOSINE REDUCTASE"/>
    <property type="match status" value="1"/>
</dbReference>
<sequence>MAVKKHNLTSNHVVITGGSSGIGLELALQAVRRRANVTIISRSEARLKAAHVQLQEEAQKGCTGSKVAYRALDVTDSAMVREVLAEAVKDLGPVDLLICNAGAAHLGYFHETELAVFRKQMELNFFGALNVVHALYGDMVRRNHGHICLVGSALSSFGLVGYSAYCPSKYAVKGLADSLRNELQGTQVKISFAQPPDTDTPGFAEENKHKPPETKEISEAGSTVFKPEQVAAVLMAGVLRGDYLLPTPDLGLQVNIIATKGLLPRFFPGVLLDMLVGFIAPLVHWAVVGMFDRVARRTAGPRFSKLWGTGGQGRD</sequence>
<comment type="caution">
    <text evidence="14">The sequence shown here is derived from an EMBL/GenBank/DDBJ whole genome shotgun (WGS) entry which is preliminary data.</text>
</comment>
<dbReference type="SUPFAM" id="SSF51735">
    <property type="entry name" value="NAD(P)-binding Rossmann-fold domains"/>
    <property type="match status" value="1"/>
</dbReference>